<keyword evidence="1" id="KW-0812">Transmembrane</keyword>
<keyword evidence="1" id="KW-0472">Membrane</keyword>
<evidence type="ECO:0000313" key="3">
    <source>
        <dbReference type="Proteomes" id="UP000656881"/>
    </source>
</evidence>
<accession>A0ABQ2MCV7</accession>
<feature type="transmembrane region" description="Helical" evidence="1">
    <location>
        <begin position="41"/>
        <end position="61"/>
    </location>
</feature>
<name>A0ABQ2MCV7_9ACTN</name>
<dbReference type="RefSeq" id="WP_229697148.1">
    <property type="nucleotide sequence ID" value="NZ_BMNG01000010.1"/>
</dbReference>
<dbReference type="EMBL" id="BMNG01000010">
    <property type="protein sequence ID" value="GGO48738.1"/>
    <property type="molecule type" value="Genomic_DNA"/>
</dbReference>
<feature type="transmembrane region" description="Helical" evidence="1">
    <location>
        <begin position="12"/>
        <end position="35"/>
    </location>
</feature>
<protein>
    <submittedName>
        <fullName evidence="2">Uncharacterized protein</fullName>
    </submittedName>
</protein>
<dbReference type="NCBIfam" id="NF041681">
    <property type="entry name" value="HGxxPAAW"/>
    <property type="match status" value="1"/>
</dbReference>
<evidence type="ECO:0000256" key="1">
    <source>
        <dbReference type="SAM" id="Phobius"/>
    </source>
</evidence>
<proteinExistence type="predicted"/>
<keyword evidence="3" id="KW-1185">Reference proteome</keyword>
<comment type="caution">
    <text evidence="2">The sequence shown here is derived from an EMBL/GenBank/DDBJ whole genome shotgun (WGS) entry which is preliminary data.</text>
</comment>
<dbReference type="Proteomes" id="UP000656881">
    <property type="component" value="Unassembled WGS sequence"/>
</dbReference>
<reference evidence="3" key="1">
    <citation type="journal article" date="2019" name="Int. J. Syst. Evol. Microbiol.">
        <title>The Global Catalogue of Microorganisms (GCM) 10K type strain sequencing project: providing services to taxonomists for standard genome sequencing and annotation.</title>
        <authorList>
            <consortium name="The Broad Institute Genomics Platform"/>
            <consortium name="The Broad Institute Genome Sequencing Center for Infectious Disease"/>
            <person name="Wu L."/>
            <person name="Ma J."/>
        </authorList>
    </citation>
    <scope>NUCLEOTIDE SEQUENCE [LARGE SCALE GENOMIC DNA]</scope>
    <source>
        <strain evidence="3">CGMCC 4.7349</strain>
    </source>
</reference>
<keyword evidence="1" id="KW-1133">Transmembrane helix</keyword>
<evidence type="ECO:0000313" key="2">
    <source>
        <dbReference type="EMBL" id="GGO48738.1"/>
    </source>
</evidence>
<gene>
    <name evidence="2" type="ORF">GCM10012286_45050</name>
</gene>
<sequence length="137" mass="13778">MSMHGDHDLGHTVAGWTGTGTAVLGSTVMGVALAADSTGGLVAGGGIVVLAALVTWVLHLAGWGKASGPRPVERQPWRVRDVAARRGHPHCLGCRLAGRGRAAAPVGADPVVLAVHPAVPVVARAASVERAPAAQRS</sequence>
<organism evidence="2 3">
    <name type="scientific">Streptomyces lasiicapitis</name>
    <dbReference type="NCBI Taxonomy" id="1923961"/>
    <lineage>
        <taxon>Bacteria</taxon>
        <taxon>Bacillati</taxon>
        <taxon>Actinomycetota</taxon>
        <taxon>Actinomycetes</taxon>
        <taxon>Kitasatosporales</taxon>
        <taxon>Streptomycetaceae</taxon>
        <taxon>Streptomyces</taxon>
    </lineage>
</organism>